<reference evidence="1 2" key="1">
    <citation type="submission" date="2020-04" db="EMBL/GenBank/DDBJ databases">
        <title>Perkinsus olseni comparative genomics.</title>
        <authorList>
            <person name="Bogema D.R."/>
        </authorList>
    </citation>
    <scope>NUCLEOTIDE SEQUENCE [LARGE SCALE GENOMIC DNA]</scope>
    <source>
        <strain evidence="1 2">ATCC PRA-207</strain>
    </source>
</reference>
<dbReference type="PANTHER" id="PTHR12377:SF0">
    <property type="entry name" value="CYTOSOLIC IRON-SULFUR ASSEMBLY COMPONENT 2B"/>
    <property type="match status" value="1"/>
</dbReference>
<organism evidence="1 2">
    <name type="scientific">Perkinsus olseni</name>
    <name type="common">Perkinsus atlanticus</name>
    <dbReference type="NCBI Taxonomy" id="32597"/>
    <lineage>
        <taxon>Eukaryota</taxon>
        <taxon>Sar</taxon>
        <taxon>Alveolata</taxon>
        <taxon>Perkinsozoa</taxon>
        <taxon>Perkinsea</taxon>
        <taxon>Perkinsida</taxon>
        <taxon>Perkinsidae</taxon>
        <taxon>Perkinsus</taxon>
    </lineage>
</organism>
<dbReference type="GO" id="GO:0051604">
    <property type="term" value="P:protein maturation"/>
    <property type="evidence" value="ECO:0007669"/>
    <property type="project" value="InterPro"/>
</dbReference>
<keyword evidence="2" id="KW-1185">Reference proteome</keyword>
<sequence>MWACREELMFSISWPNSAVEIFGTHDQEEQVNKQLNDKERCQAAIENPNLQKVIRQGIFESDPPLPDDLQLIPVS</sequence>
<dbReference type="InterPro" id="IPR039796">
    <property type="entry name" value="MIP18"/>
</dbReference>
<protein>
    <submittedName>
        <fullName evidence="1">Mitotic spindle-associated MMXD complex subunit MIP18</fullName>
    </submittedName>
</protein>
<dbReference type="Proteomes" id="UP000553632">
    <property type="component" value="Unassembled WGS sequence"/>
</dbReference>
<dbReference type="EMBL" id="JABANO010009416">
    <property type="protein sequence ID" value="KAF4746877.1"/>
    <property type="molecule type" value="Genomic_DNA"/>
</dbReference>
<dbReference type="Gene3D" id="6.10.250.1280">
    <property type="match status" value="1"/>
</dbReference>
<dbReference type="AlphaFoldDB" id="A0A7J6TPY4"/>
<gene>
    <name evidence="1" type="primary">FAM96B_1</name>
    <name evidence="1" type="ORF">FOZ63_002852</name>
</gene>
<proteinExistence type="predicted"/>
<accession>A0A7J6TPY4</accession>
<evidence type="ECO:0000313" key="2">
    <source>
        <dbReference type="Proteomes" id="UP000553632"/>
    </source>
</evidence>
<dbReference type="PANTHER" id="PTHR12377">
    <property type="entry name" value="CYTOSOLIC IRON-SULFUR ASSEMBLY COMPONENT 2B-RELATED"/>
    <property type="match status" value="1"/>
</dbReference>
<evidence type="ECO:0000313" key="1">
    <source>
        <dbReference type="EMBL" id="KAF4746877.1"/>
    </source>
</evidence>
<comment type="caution">
    <text evidence="1">The sequence shown here is derived from an EMBL/GenBank/DDBJ whole genome shotgun (WGS) entry which is preliminary data.</text>
</comment>
<name>A0A7J6TPY4_PEROL</name>